<dbReference type="PANTHER" id="PTHR36206:SF13">
    <property type="entry name" value="TRANSCRIPTIONAL REGULATORY PROTEIN MOC3"/>
    <property type="match status" value="1"/>
</dbReference>
<comment type="caution">
    <text evidence="9">The sequence shown here is derived from an EMBL/GenBank/DDBJ whole genome shotgun (WGS) entry which is preliminary data.</text>
</comment>
<dbReference type="Proteomes" id="UP001287356">
    <property type="component" value="Unassembled WGS sequence"/>
</dbReference>
<dbReference type="PROSITE" id="PS50048">
    <property type="entry name" value="ZN2_CY6_FUNGAL_2"/>
    <property type="match status" value="1"/>
</dbReference>
<keyword evidence="10" id="KW-1185">Reference proteome</keyword>
<evidence type="ECO:0000256" key="7">
    <source>
        <dbReference type="SAM" id="MobiDB-lite"/>
    </source>
</evidence>
<feature type="compositionally biased region" description="Low complexity" evidence="7">
    <location>
        <begin position="108"/>
        <end position="120"/>
    </location>
</feature>
<organism evidence="9 10">
    <name type="scientific">Lasiosphaeria ovina</name>
    <dbReference type="NCBI Taxonomy" id="92902"/>
    <lineage>
        <taxon>Eukaryota</taxon>
        <taxon>Fungi</taxon>
        <taxon>Dikarya</taxon>
        <taxon>Ascomycota</taxon>
        <taxon>Pezizomycotina</taxon>
        <taxon>Sordariomycetes</taxon>
        <taxon>Sordariomycetidae</taxon>
        <taxon>Sordariales</taxon>
        <taxon>Lasiosphaeriaceae</taxon>
        <taxon>Lasiosphaeria</taxon>
    </lineage>
</organism>
<evidence type="ECO:0000313" key="9">
    <source>
        <dbReference type="EMBL" id="KAK3361205.1"/>
    </source>
</evidence>
<evidence type="ECO:0000259" key="8">
    <source>
        <dbReference type="PROSITE" id="PS50048"/>
    </source>
</evidence>
<keyword evidence="4" id="KW-0238">DNA-binding</keyword>
<dbReference type="InterPro" id="IPR052360">
    <property type="entry name" value="Transcr_Regulatory_Proteins"/>
</dbReference>
<dbReference type="GO" id="GO:0003677">
    <property type="term" value="F:DNA binding"/>
    <property type="evidence" value="ECO:0007669"/>
    <property type="project" value="UniProtKB-KW"/>
</dbReference>
<dbReference type="InterPro" id="IPR001138">
    <property type="entry name" value="Zn2Cys6_DnaBD"/>
</dbReference>
<evidence type="ECO:0000256" key="6">
    <source>
        <dbReference type="ARBA" id="ARBA00023242"/>
    </source>
</evidence>
<reference evidence="9" key="1">
    <citation type="journal article" date="2023" name="Mol. Phylogenet. Evol.">
        <title>Genome-scale phylogeny and comparative genomics of the fungal order Sordariales.</title>
        <authorList>
            <person name="Hensen N."/>
            <person name="Bonometti L."/>
            <person name="Westerberg I."/>
            <person name="Brannstrom I.O."/>
            <person name="Guillou S."/>
            <person name="Cros-Aarteil S."/>
            <person name="Calhoun S."/>
            <person name="Haridas S."/>
            <person name="Kuo A."/>
            <person name="Mondo S."/>
            <person name="Pangilinan J."/>
            <person name="Riley R."/>
            <person name="LaButti K."/>
            <person name="Andreopoulos B."/>
            <person name="Lipzen A."/>
            <person name="Chen C."/>
            <person name="Yan M."/>
            <person name="Daum C."/>
            <person name="Ng V."/>
            <person name="Clum A."/>
            <person name="Steindorff A."/>
            <person name="Ohm R.A."/>
            <person name="Martin F."/>
            <person name="Silar P."/>
            <person name="Natvig D.O."/>
            <person name="Lalanne C."/>
            <person name="Gautier V."/>
            <person name="Ament-Velasquez S.L."/>
            <person name="Kruys A."/>
            <person name="Hutchinson M.I."/>
            <person name="Powell A.J."/>
            <person name="Barry K."/>
            <person name="Miller A.N."/>
            <person name="Grigoriev I.V."/>
            <person name="Debuchy R."/>
            <person name="Gladieux P."/>
            <person name="Hiltunen Thoren M."/>
            <person name="Johannesson H."/>
        </authorList>
    </citation>
    <scope>NUCLEOTIDE SEQUENCE</scope>
    <source>
        <strain evidence="9">CBS 958.72</strain>
    </source>
</reference>
<dbReference type="CDD" id="cd00067">
    <property type="entry name" value="GAL4"/>
    <property type="match status" value="1"/>
</dbReference>
<proteinExistence type="predicted"/>
<feature type="domain" description="Zn(2)-C6 fungal-type" evidence="8">
    <location>
        <begin position="220"/>
        <end position="248"/>
    </location>
</feature>
<gene>
    <name evidence="9" type="ORF">B0T24DRAFT_652933</name>
</gene>
<dbReference type="SMART" id="SM00066">
    <property type="entry name" value="GAL4"/>
    <property type="match status" value="1"/>
</dbReference>
<evidence type="ECO:0000256" key="3">
    <source>
        <dbReference type="ARBA" id="ARBA00023015"/>
    </source>
</evidence>
<feature type="compositionally biased region" description="Polar residues" evidence="7">
    <location>
        <begin position="91"/>
        <end position="105"/>
    </location>
</feature>
<dbReference type="GO" id="GO:0000981">
    <property type="term" value="F:DNA-binding transcription factor activity, RNA polymerase II-specific"/>
    <property type="evidence" value="ECO:0007669"/>
    <property type="project" value="InterPro"/>
</dbReference>
<keyword evidence="5" id="KW-0804">Transcription</keyword>
<dbReference type="AlphaFoldDB" id="A0AAE0JTK1"/>
<keyword evidence="3" id="KW-0805">Transcription regulation</keyword>
<feature type="compositionally biased region" description="Pro residues" evidence="7">
    <location>
        <begin position="41"/>
        <end position="53"/>
    </location>
</feature>
<dbReference type="PROSITE" id="PS00463">
    <property type="entry name" value="ZN2_CY6_FUNGAL_1"/>
    <property type="match status" value="1"/>
</dbReference>
<feature type="region of interest" description="Disordered" evidence="7">
    <location>
        <begin position="1"/>
        <end position="60"/>
    </location>
</feature>
<keyword evidence="2" id="KW-0862">Zinc</keyword>
<protein>
    <recommendedName>
        <fullName evidence="8">Zn(2)-C6 fungal-type domain-containing protein</fullName>
    </recommendedName>
</protein>
<accession>A0AAE0JTK1</accession>
<evidence type="ECO:0000256" key="5">
    <source>
        <dbReference type="ARBA" id="ARBA00023163"/>
    </source>
</evidence>
<feature type="region of interest" description="Disordered" evidence="7">
    <location>
        <begin position="88"/>
        <end position="138"/>
    </location>
</feature>
<feature type="compositionally biased region" description="Pro residues" evidence="7">
    <location>
        <begin position="122"/>
        <end position="131"/>
    </location>
</feature>
<dbReference type="Gene3D" id="4.10.240.10">
    <property type="entry name" value="Zn(2)-C6 fungal-type DNA-binding domain"/>
    <property type="match status" value="1"/>
</dbReference>
<dbReference type="InterPro" id="IPR036864">
    <property type="entry name" value="Zn2-C6_fun-type_DNA-bd_sf"/>
</dbReference>
<evidence type="ECO:0000256" key="2">
    <source>
        <dbReference type="ARBA" id="ARBA00022833"/>
    </source>
</evidence>
<reference evidence="9" key="2">
    <citation type="submission" date="2023-06" db="EMBL/GenBank/DDBJ databases">
        <authorList>
            <consortium name="Lawrence Berkeley National Laboratory"/>
            <person name="Haridas S."/>
            <person name="Hensen N."/>
            <person name="Bonometti L."/>
            <person name="Westerberg I."/>
            <person name="Brannstrom I.O."/>
            <person name="Guillou S."/>
            <person name="Cros-Aarteil S."/>
            <person name="Calhoun S."/>
            <person name="Kuo A."/>
            <person name="Mondo S."/>
            <person name="Pangilinan J."/>
            <person name="Riley R."/>
            <person name="Labutti K."/>
            <person name="Andreopoulos B."/>
            <person name="Lipzen A."/>
            <person name="Chen C."/>
            <person name="Yanf M."/>
            <person name="Daum C."/>
            <person name="Ng V."/>
            <person name="Clum A."/>
            <person name="Steindorff A."/>
            <person name="Ohm R."/>
            <person name="Martin F."/>
            <person name="Silar P."/>
            <person name="Natvig D."/>
            <person name="Lalanne C."/>
            <person name="Gautier V."/>
            <person name="Ament-Velasquez S.L."/>
            <person name="Kruys A."/>
            <person name="Hutchinson M.I."/>
            <person name="Powell A.J."/>
            <person name="Barry K."/>
            <person name="Miller A.N."/>
            <person name="Grigoriev I.V."/>
            <person name="Debuchy R."/>
            <person name="Gladieux P."/>
            <person name="Thoren M.H."/>
            <person name="Johannesson H."/>
        </authorList>
    </citation>
    <scope>NUCLEOTIDE SEQUENCE</scope>
    <source>
        <strain evidence="9">CBS 958.72</strain>
    </source>
</reference>
<keyword evidence="1" id="KW-0479">Metal-binding</keyword>
<name>A0AAE0JTK1_9PEZI</name>
<dbReference type="PANTHER" id="PTHR36206">
    <property type="entry name" value="ASPERCRYPTIN BIOSYNTHESIS CLUSTER-SPECIFIC TRANSCRIPTION REGULATOR ATNN-RELATED"/>
    <property type="match status" value="1"/>
</dbReference>
<feature type="compositionally biased region" description="Polar residues" evidence="7">
    <location>
        <begin position="15"/>
        <end position="31"/>
    </location>
</feature>
<evidence type="ECO:0000313" key="10">
    <source>
        <dbReference type="Proteomes" id="UP001287356"/>
    </source>
</evidence>
<keyword evidence="6" id="KW-0539">Nucleus</keyword>
<sequence length="683" mass="74405">MAQSSELFQARPQLLDSSPLKSRAQLIQVQHHQPEQTLPPRQLPQPQPAPPPTGDAKTNRQSAHYNTASLGAGHASGGVVTTGFRMVTRRSMPTQTNDRVSTAGSADSPMSYPSPSSYQPAGLPPNDPYRPAPTSLPSMRTLDHQQQQQHALPIASHMAGSMPPSQMAMGYYGVHPGAYTIHPDPNTMRFAIAPGMSHDPRIALSGGRHKKEIKRRTKTGCLTCRKRRIKCDEAHPTCGNCKKSKRECLGYDPIFKQQQGPAAIQPALNSQSSAPTTLATTLASTPMVLSSTTQSYQPIILQSSYAPSLPPSITFGSPVSSTPQSVKTDTGFDFSTAIDPALQGPDASSTVGTPASQYQQSKSEGTDQDISPHGVTLAYTGFPAKKMKVDELIALGGASPPTPRSPASVGVLGEITKLYNDIYVPGLTMFFETQWYRLGSAQTSASKIPEPMLHANEPLIALFATFLDNISGIKSTDPADMVYAGHLETCLVWALASLPSSYMPKVDDRPFPDSIPPEDDLWEARARLHVFETLVSNTTVSRNPLFPPLGSDSSSTRKNEFEFWHHLGQYLLQSHSSSSQSDASFREHYLGLMRSLLDGRENRDVLYSIAVLREYTLHWDASLNEEAVPTHLEESDPRSKLAVATRFIREESTSAGGTTNIVRRFADIAYRAFVRPGVNVNRT</sequence>
<feature type="compositionally biased region" description="Polar residues" evidence="7">
    <location>
        <begin position="346"/>
        <end position="363"/>
    </location>
</feature>
<dbReference type="Pfam" id="PF00172">
    <property type="entry name" value="Zn_clus"/>
    <property type="match status" value="1"/>
</dbReference>
<dbReference type="SUPFAM" id="SSF57701">
    <property type="entry name" value="Zn2/Cys6 DNA-binding domain"/>
    <property type="match status" value="1"/>
</dbReference>
<feature type="compositionally biased region" description="Polar residues" evidence="7">
    <location>
        <begin position="316"/>
        <end position="328"/>
    </location>
</feature>
<dbReference type="GO" id="GO:0008270">
    <property type="term" value="F:zinc ion binding"/>
    <property type="evidence" value="ECO:0007669"/>
    <property type="project" value="InterPro"/>
</dbReference>
<dbReference type="EMBL" id="JAULSN010000012">
    <property type="protein sequence ID" value="KAK3361205.1"/>
    <property type="molecule type" value="Genomic_DNA"/>
</dbReference>
<evidence type="ECO:0000256" key="4">
    <source>
        <dbReference type="ARBA" id="ARBA00023125"/>
    </source>
</evidence>
<evidence type="ECO:0000256" key="1">
    <source>
        <dbReference type="ARBA" id="ARBA00022723"/>
    </source>
</evidence>
<feature type="region of interest" description="Disordered" evidence="7">
    <location>
        <begin position="316"/>
        <end position="372"/>
    </location>
</feature>